<keyword evidence="3" id="KW-0206">Cytoskeleton</keyword>
<feature type="compositionally biased region" description="Basic and acidic residues" evidence="5">
    <location>
        <begin position="103"/>
        <end position="114"/>
    </location>
</feature>
<dbReference type="PANTHER" id="PTHR28625">
    <property type="entry name" value="PROTEIN PHOSPHATASE 1 REGULATORY SUBUNIT 35"/>
    <property type="match status" value="1"/>
</dbReference>
<dbReference type="InterPro" id="IPR029135">
    <property type="entry name" value="PPP1R35_C"/>
</dbReference>
<dbReference type="OrthoDB" id="8942190at2759"/>
<proteinExistence type="inferred from homology"/>
<keyword evidence="8" id="KW-1185">Reference proteome</keyword>
<dbReference type="EMBL" id="CAIIXF020000008">
    <property type="protein sequence ID" value="CAH1793166.1"/>
    <property type="molecule type" value="Genomic_DNA"/>
</dbReference>
<comment type="similarity">
    <text evidence="4">Belongs to the PPP1R35 family.</text>
</comment>
<keyword evidence="2" id="KW-0963">Cytoplasm</keyword>
<feature type="region of interest" description="Disordered" evidence="5">
    <location>
        <begin position="1"/>
        <end position="148"/>
    </location>
</feature>
<feature type="compositionally biased region" description="Basic and acidic residues" evidence="5">
    <location>
        <begin position="209"/>
        <end position="226"/>
    </location>
</feature>
<feature type="domain" description="Protein phosphatase 1 regulatory subunit 35 C-terminal" evidence="6">
    <location>
        <begin position="258"/>
        <end position="373"/>
    </location>
</feature>
<feature type="region of interest" description="Disordered" evidence="5">
    <location>
        <begin position="198"/>
        <end position="229"/>
    </location>
</feature>
<evidence type="ECO:0000256" key="5">
    <source>
        <dbReference type="SAM" id="MobiDB-lite"/>
    </source>
</evidence>
<evidence type="ECO:0000256" key="4">
    <source>
        <dbReference type="ARBA" id="ARBA00029452"/>
    </source>
</evidence>
<name>A0A8S4PHG8_OWEFU</name>
<dbReference type="Pfam" id="PF15503">
    <property type="entry name" value="PPP1R35_C"/>
    <property type="match status" value="1"/>
</dbReference>
<comment type="caution">
    <text evidence="7">The sequence shown here is derived from an EMBL/GenBank/DDBJ whole genome shotgun (WGS) entry which is preliminary data.</text>
</comment>
<dbReference type="Proteomes" id="UP000749559">
    <property type="component" value="Unassembled WGS sequence"/>
</dbReference>
<dbReference type="GO" id="GO:0019902">
    <property type="term" value="F:phosphatase binding"/>
    <property type="evidence" value="ECO:0007669"/>
    <property type="project" value="InterPro"/>
</dbReference>
<reference evidence="7" key="1">
    <citation type="submission" date="2022-03" db="EMBL/GenBank/DDBJ databases">
        <authorList>
            <person name="Martin C."/>
        </authorList>
    </citation>
    <scope>NUCLEOTIDE SEQUENCE</scope>
</reference>
<dbReference type="InterPro" id="IPR033590">
    <property type="entry name" value="PPP1R35"/>
</dbReference>
<evidence type="ECO:0000259" key="6">
    <source>
        <dbReference type="Pfam" id="PF15503"/>
    </source>
</evidence>
<feature type="non-terminal residue" evidence="7">
    <location>
        <position position="1"/>
    </location>
</feature>
<dbReference type="GO" id="GO:0045724">
    <property type="term" value="P:positive regulation of cilium assembly"/>
    <property type="evidence" value="ECO:0007669"/>
    <property type="project" value="TreeGrafter"/>
</dbReference>
<evidence type="ECO:0000313" key="7">
    <source>
        <dbReference type="EMBL" id="CAH1793166.1"/>
    </source>
</evidence>
<evidence type="ECO:0000256" key="1">
    <source>
        <dbReference type="ARBA" id="ARBA00004114"/>
    </source>
</evidence>
<organism evidence="7 8">
    <name type="scientific">Owenia fusiformis</name>
    <name type="common">Polychaete worm</name>
    <dbReference type="NCBI Taxonomy" id="6347"/>
    <lineage>
        <taxon>Eukaryota</taxon>
        <taxon>Metazoa</taxon>
        <taxon>Spiralia</taxon>
        <taxon>Lophotrochozoa</taxon>
        <taxon>Annelida</taxon>
        <taxon>Polychaeta</taxon>
        <taxon>Sedentaria</taxon>
        <taxon>Canalipalpata</taxon>
        <taxon>Sabellida</taxon>
        <taxon>Oweniida</taxon>
        <taxon>Oweniidae</taxon>
        <taxon>Owenia</taxon>
    </lineage>
</organism>
<evidence type="ECO:0000256" key="2">
    <source>
        <dbReference type="ARBA" id="ARBA00022490"/>
    </source>
</evidence>
<protein>
    <recommendedName>
        <fullName evidence="6">Protein phosphatase 1 regulatory subunit 35 C-terminal domain-containing protein</fullName>
    </recommendedName>
</protein>
<gene>
    <name evidence="7" type="ORF">OFUS_LOCUS18046</name>
</gene>
<feature type="compositionally biased region" description="Basic and acidic residues" evidence="5">
    <location>
        <begin position="1"/>
        <end position="24"/>
    </location>
</feature>
<sequence>SRRAKVDNGRAREGTGRAREETVKARQANKQHYDSHQEDDSLPSRYKPLPYQGWIGEEAQYARYKPPGETHSQDDSVPMKYKPTPLLDSRLASADPDLCLTPEKSDNLRNKIKENGGQSKHRQVKFSLGEQAGQTLASKSNKKPSHLTEVKSTVNKGKENIARSDYEPPLSKTYQYVCQGNTSKTNQNVRIINEKVAKKTDTGTSNKISDSKESLAERGKTGEKLCKNPQGYQFPFETRSYLKKDVLSELPESVLTRPEYNTSVKLKKEIDELKSRELTITDSIIKKATTSKVKARVEEKVSKKLNAKTAGFRSLTSVEVPGDEFLEAVAYEQASRAAQLKSDGKAAKTSSKPKPSPPDLMEFFSSDLQKDTASWSLGEPPKPHKLRTAPFETVDI</sequence>
<evidence type="ECO:0000256" key="3">
    <source>
        <dbReference type="ARBA" id="ARBA00023212"/>
    </source>
</evidence>
<dbReference type="GO" id="GO:0005814">
    <property type="term" value="C:centriole"/>
    <property type="evidence" value="ECO:0007669"/>
    <property type="project" value="UniProtKB-SubCell"/>
</dbReference>
<evidence type="ECO:0000313" key="8">
    <source>
        <dbReference type="Proteomes" id="UP000749559"/>
    </source>
</evidence>
<comment type="subcellular location">
    <subcellularLocation>
        <location evidence="1">Cytoplasm</location>
        <location evidence="1">Cytoskeleton</location>
        <location evidence="1">Microtubule organizing center</location>
        <location evidence="1">Centrosome</location>
        <location evidence="1">Centriole</location>
    </subcellularLocation>
</comment>
<dbReference type="GO" id="GO:1903724">
    <property type="term" value="P:positive regulation of centriole elongation"/>
    <property type="evidence" value="ECO:0007669"/>
    <property type="project" value="TreeGrafter"/>
</dbReference>
<dbReference type="AlphaFoldDB" id="A0A8S4PHG8"/>
<dbReference type="PANTHER" id="PTHR28625:SF1">
    <property type="entry name" value="PROTEIN PHOSPHATASE 1 REGULATORY SUBUNIT 35"/>
    <property type="match status" value="1"/>
</dbReference>
<accession>A0A8S4PHG8</accession>
<feature type="region of interest" description="Disordered" evidence="5">
    <location>
        <begin position="339"/>
        <end position="396"/>
    </location>
</feature>